<dbReference type="PROSITE" id="PS50977">
    <property type="entry name" value="HTH_TETR_2"/>
    <property type="match status" value="1"/>
</dbReference>
<dbReference type="Proteomes" id="UP000002742">
    <property type="component" value="Chromosome"/>
</dbReference>
<sequence length="208" mass="23401">MYATNMIKKLENNLRGPSEHNVRDQIVEAAAEYFSRYGYEKTTVSDLAKSIGFSKAYIYKFFATKQAIGEVICSNTLSAILKAVDEAMAGSPTASERLRRMFKAVVEASSQLFFEDRKLYDIAASAAGEQWQSCTNYHEQIKKIILEIVHEGRVTGEFERKTPVDETVNAIYLVIQPYGNPLLLQHNLHLAEHAPIILSNLILRSLSP</sequence>
<reference evidence="6 7" key="2">
    <citation type="journal article" date="2011" name="J. Bacteriol.">
        <title>Genomes of three methylotrophs from a single niche uncover genetic and metabolic divergence of Methylophilaceae.</title>
        <authorList>
            <person name="Lapidus A."/>
            <person name="Clum A."/>
            <person name="Labutti K."/>
            <person name="Kaluzhnaya M.G."/>
            <person name="Lim S."/>
            <person name="Beck D.A."/>
            <person name="Glavina Del Rio T."/>
            <person name="Nolan M."/>
            <person name="Mavromatis K."/>
            <person name="Huntemann M."/>
            <person name="Lucas S."/>
            <person name="Lidstrom M.E."/>
            <person name="Ivanova N."/>
            <person name="Chistoserdova L."/>
        </authorList>
    </citation>
    <scope>NUCLEOTIDE SEQUENCE [LARGE SCALE GENOMIC DNA]</scope>
    <source>
        <strain evidence="7">JLW8 / ATCC BAA-1282 / DSM 17540</strain>
    </source>
</reference>
<dbReference type="EMBL" id="CP001672">
    <property type="protein sequence ID" value="ACT46997.1"/>
    <property type="molecule type" value="Genomic_DNA"/>
</dbReference>
<dbReference type="InterPro" id="IPR009057">
    <property type="entry name" value="Homeodomain-like_sf"/>
</dbReference>
<dbReference type="GO" id="GO:0003677">
    <property type="term" value="F:DNA binding"/>
    <property type="evidence" value="ECO:0007669"/>
    <property type="project" value="UniProtKB-UniRule"/>
</dbReference>
<keyword evidence="3" id="KW-0804">Transcription</keyword>
<keyword evidence="2 4" id="KW-0238">DNA-binding</keyword>
<dbReference type="Gene3D" id="1.10.357.10">
    <property type="entry name" value="Tetracycline Repressor, domain 2"/>
    <property type="match status" value="1"/>
</dbReference>
<dbReference type="PRINTS" id="PR00455">
    <property type="entry name" value="HTHTETR"/>
</dbReference>
<dbReference type="InterPro" id="IPR036271">
    <property type="entry name" value="Tet_transcr_reg_TetR-rel_C_sf"/>
</dbReference>
<evidence type="ECO:0000256" key="3">
    <source>
        <dbReference type="ARBA" id="ARBA00023163"/>
    </source>
</evidence>
<evidence type="ECO:0000313" key="7">
    <source>
        <dbReference type="Proteomes" id="UP000002742"/>
    </source>
</evidence>
<name>C6WYM2_METML</name>
<feature type="domain" description="HTH tetR-type" evidence="5">
    <location>
        <begin position="20"/>
        <end position="80"/>
    </location>
</feature>
<dbReference type="Pfam" id="PF00440">
    <property type="entry name" value="TetR_N"/>
    <property type="match status" value="1"/>
</dbReference>
<keyword evidence="7" id="KW-1185">Reference proteome</keyword>
<dbReference type="PANTHER" id="PTHR47506">
    <property type="entry name" value="TRANSCRIPTIONAL REGULATORY PROTEIN"/>
    <property type="match status" value="1"/>
</dbReference>
<dbReference type="Pfam" id="PF17935">
    <property type="entry name" value="TetR_C_27"/>
    <property type="match status" value="1"/>
</dbReference>
<reference evidence="7" key="1">
    <citation type="submission" date="2009-07" db="EMBL/GenBank/DDBJ databases">
        <title>Complete sequence of Methylotenera mobilis JLW8.</title>
        <authorList>
            <consortium name="US DOE Joint Genome Institute"/>
            <person name="Lucas S."/>
            <person name="Copeland A."/>
            <person name="Lapidus A."/>
            <person name="Glavina del Rio T."/>
            <person name="Tice H."/>
            <person name="Bruce D."/>
            <person name="Goodwin L."/>
            <person name="Pitluck S."/>
            <person name="LaButti K.M."/>
            <person name="Clum A."/>
            <person name="Larimer F."/>
            <person name="Land M."/>
            <person name="Hauser L."/>
            <person name="Kyrpides N."/>
            <person name="Mikhailova N."/>
            <person name="Kayluzhnaya M."/>
            <person name="Chistoserdova L."/>
        </authorList>
    </citation>
    <scope>NUCLEOTIDE SEQUENCE [LARGE SCALE GENOMIC DNA]</scope>
    <source>
        <strain evidence="7">JLW8 / ATCC BAA-1282 / DSM 17540</strain>
    </source>
</reference>
<accession>C6WYM2</accession>
<proteinExistence type="predicted"/>
<evidence type="ECO:0000256" key="4">
    <source>
        <dbReference type="PROSITE-ProRule" id="PRU00335"/>
    </source>
</evidence>
<evidence type="ECO:0000259" key="5">
    <source>
        <dbReference type="PROSITE" id="PS50977"/>
    </source>
</evidence>
<feature type="DNA-binding region" description="H-T-H motif" evidence="4">
    <location>
        <begin position="43"/>
        <end position="62"/>
    </location>
</feature>
<gene>
    <name evidence="6" type="ordered locus">Mmol_0087</name>
</gene>
<evidence type="ECO:0000256" key="1">
    <source>
        <dbReference type="ARBA" id="ARBA00023015"/>
    </source>
</evidence>
<dbReference type="HOGENOM" id="CLU_069356_7_0_4"/>
<protein>
    <submittedName>
        <fullName evidence="6">Transcriptional regulator, TetR family</fullName>
    </submittedName>
</protein>
<organism evidence="6 7">
    <name type="scientific">Methylotenera mobilis (strain JLW8 / ATCC BAA-1282 / DSM 17540)</name>
    <dbReference type="NCBI Taxonomy" id="583345"/>
    <lineage>
        <taxon>Bacteria</taxon>
        <taxon>Pseudomonadati</taxon>
        <taxon>Pseudomonadota</taxon>
        <taxon>Betaproteobacteria</taxon>
        <taxon>Nitrosomonadales</taxon>
        <taxon>Methylophilaceae</taxon>
        <taxon>Methylotenera</taxon>
    </lineage>
</organism>
<evidence type="ECO:0000256" key="2">
    <source>
        <dbReference type="ARBA" id="ARBA00023125"/>
    </source>
</evidence>
<dbReference type="eggNOG" id="COG1309">
    <property type="taxonomic scope" value="Bacteria"/>
</dbReference>
<dbReference type="SUPFAM" id="SSF48498">
    <property type="entry name" value="Tetracyclin repressor-like, C-terminal domain"/>
    <property type="match status" value="1"/>
</dbReference>
<dbReference type="InterPro" id="IPR001647">
    <property type="entry name" value="HTH_TetR"/>
</dbReference>
<dbReference type="KEGG" id="mmb:Mmol_0087"/>
<dbReference type="STRING" id="583345.Mmol_0087"/>
<dbReference type="AlphaFoldDB" id="C6WYM2"/>
<keyword evidence="1" id="KW-0805">Transcription regulation</keyword>
<dbReference type="InterPro" id="IPR041478">
    <property type="entry name" value="TetR_C_27"/>
</dbReference>
<dbReference type="PANTHER" id="PTHR47506:SF6">
    <property type="entry name" value="HTH-TYPE TRANSCRIPTIONAL REPRESSOR NEMR"/>
    <property type="match status" value="1"/>
</dbReference>
<evidence type="ECO:0000313" key="6">
    <source>
        <dbReference type="EMBL" id="ACT46997.1"/>
    </source>
</evidence>
<dbReference type="SUPFAM" id="SSF46689">
    <property type="entry name" value="Homeodomain-like"/>
    <property type="match status" value="1"/>
</dbReference>